<dbReference type="GO" id="GO:0047372">
    <property type="term" value="F:monoacylglycerol lipase activity"/>
    <property type="evidence" value="ECO:0007669"/>
    <property type="project" value="UniProtKB-EC"/>
</dbReference>
<evidence type="ECO:0000313" key="11">
    <source>
        <dbReference type="Proteomes" id="UP001152320"/>
    </source>
</evidence>
<reference evidence="10" key="1">
    <citation type="submission" date="2021-10" db="EMBL/GenBank/DDBJ databases">
        <title>Tropical sea cucumber genome reveals ecological adaptation and Cuvierian tubules defense mechanism.</title>
        <authorList>
            <person name="Chen T."/>
        </authorList>
    </citation>
    <scope>NUCLEOTIDE SEQUENCE</scope>
    <source>
        <strain evidence="10">Nanhai2018</strain>
        <tissue evidence="10">Muscle</tissue>
    </source>
</reference>
<name>A0A9Q1HIU2_HOLLE</name>
<dbReference type="InterPro" id="IPR029058">
    <property type="entry name" value="AB_hydrolase_fold"/>
</dbReference>
<dbReference type="InterPro" id="IPR050266">
    <property type="entry name" value="AB_hydrolase_sf"/>
</dbReference>
<feature type="transmembrane region" description="Helical" evidence="8">
    <location>
        <begin position="31"/>
        <end position="59"/>
    </location>
</feature>
<accession>A0A9Q1HIU2</accession>
<evidence type="ECO:0000259" key="9">
    <source>
        <dbReference type="Pfam" id="PF00561"/>
    </source>
</evidence>
<sequence>MLDYLACCLELLLIFIRKPENQRWLFIASPVVLLVGFVMKSLLYFVFIQVFFLFILTYWRPAWIMDFSNWTNLRKNNFVVKYLQVGDFTFCYAERGKPSDSSSSILFLHGLSASKEMWFPMVTAIPSDRHVVLLDMPGHGKSTQKIDFSYSFMNQASRVAQFVIASGLGTKPFHLIGISMGGGVAIAYAATHPRDVSKLSLLCPAGCADWDKADYMQDVKKGLITTGAGMMPINFREQEKVFPYLFYMTGKKIPSLHGNEKSDYMKDIESGRIVTDSGKMPLNAEEQHKAFRYMFYMPKGFKLPRMYSWLAFEITKSKRPIHGKVSNDLEADVNNKALHKYFPKITSPTLVLWGKHDRLVHPSGADVLKAALPKCEVHMLHKCGHTISYDRPFKALKLILKFDES</sequence>
<comment type="caution">
    <text evidence="10">The sequence shown here is derived from an EMBL/GenBank/DDBJ whole genome shotgun (WGS) entry which is preliminary data.</text>
</comment>
<keyword evidence="11" id="KW-1185">Reference proteome</keyword>
<evidence type="ECO:0000256" key="8">
    <source>
        <dbReference type="SAM" id="Phobius"/>
    </source>
</evidence>
<keyword evidence="8" id="KW-1133">Transmembrane helix</keyword>
<protein>
    <recommendedName>
        <fullName evidence="2">acylglycerol lipase</fullName>
        <ecNumber evidence="2">3.1.1.23</ecNumber>
    </recommendedName>
</protein>
<comment type="subcellular location">
    <subcellularLocation>
        <location evidence="3">Late endosome membrane</location>
        <topology evidence="3">Single-pass type II membrane protein</topology>
    </subcellularLocation>
    <subcellularLocation>
        <location evidence="4">Lysosome membrane</location>
        <topology evidence="4">Single-pass type II membrane protein</topology>
    </subcellularLocation>
    <subcellularLocation>
        <location evidence="5">Mitochondrion membrane</location>
        <topology evidence="5">Single-pass type II membrane protein</topology>
    </subcellularLocation>
</comment>
<organism evidence="10 11">
    <name type="scientific">Holothuria leucospilota</name>
    <name type="common">Black long sea cucumber</name>
    <name type="synonym">Mertensiothuria leucospilota</name>
    <dbReference type="NCBI Taxonomy" id="206669"/>
    <lineage>
        <taxon>Eukaryota</taxon>
        <taxon>Metazoa</taxon>
        <taxon>Echinodermata</taxon>
        <taxon>Eleutherozoa</taxon>
        <taxon>Echinozoa</taxon>
        <taxon>Holothuroidea</taxon>
        <taxon>Aspidochirotacea</taxon>
        <taxon>Aspidochirotida</taxon>
        <taxon>Holothuriidae</taxon>
        <taxon>Holothuria</taxon>
    </lineage>
</organism>
<dbReference type="PRINTS" id="PR00111">
    <property type="entry name" value="ABHYDROLASE"/>
</dbReference>
<comment type="function">
    <text evidence="7">Lipase that preferentially hydrolysis medium-chain saturated monoacylglycerols including 2-arachidonoylglycerol. Through 2-arachidonoylglycerol degradation may regulate endocannabinoid signaling pathways. Also has a lysophosphatidyl lipase activity with a preference for lysophosphatidylglycerol among other lysophospholipids. Also able to degrade bis(monoacylglycero)phosphate (BMP) and constitutes the major enzyme for BMP catabolism. BMP, also known as lysobisphosphatidic acid, is enriched in late endosomes and lysosomes and plays a key role in the formation of intraluminal vesicles and in lipid sorting.</text>
</comment>
<keyword evidence="8" id="KW-0472">Membrane</keyword>
<dbReference type="GO" id="GO:0031902">
    <property type="term" value="C:late endosome membrane"/>
    <property type="evidence" value="ECO:0007669"/>
    <property type="project" value="UniProtKB-SubCell"/>
</dbReference>
<evidence type="ECO:0000256" key="5">
    <source>
        <dbReference type="ARBA" id="ARBA00046308"/>
    </source>
</evidence>
<evidence type="ECO:0000256" key="6">
    <source>
        <dbReference type="ARBA" id="ARBA00047662"/>
    </source>
</evidence>
<dbReference type="Gene3D" id="3.40.50.1820">
    <property type="entry name" value="alpha/beta hydrolase"/>
    <property type="match status" value="1"/>
</dbReference>
<evidence type="ECO:0000256" key="1">
    <source>
        <dbReference type="ARBA" id="ARBA00001613"/>
    </source>
</evidence>
<dbReference type="AlphaFoldDB" id="A0A9Q1HIU2"/>
<dbReference type="EC" id="3.1.1.23" evidence="2"/>
<evidence type="ECO:0000313" key="10">
    <source>
        <dbReference type="EMBL" id="KAJ8047340.1"/>
    </source>
</evidence>
<dbReference type="EMBL" id="JAIZAY010000002">
    <property type="protein sequence ID" value="KAJ8047340.1"/>
    <property type="molecule type" value="Genomic_DNA"/>
</dbReference>
<feature type="domain" description="AB hydrolase-1" evidence="9">
    <location>
        <begin position="333"/>
        <end position="392"/>
    </location>
</feature>
<evidence type="ECO:0000256" key="2">
    <source>
        <dbReference type="ARBA" id="ARBA00013254"/>
    </source>
</evidence>
<gene>
    <name evidence="10" type="ORF">HOLleu_06319</name>
</gene>
<evidence type="ECO:0000256" key="4">
    <source>
        <dbReference type="ARBA" id="ARBA00037874"/>
    </source>
</evidence>
<comment type="catalytic activity">
    <reaction evidence="6">
        <text>1-dodecanoylglycerol + H2O = dodecanoate + glycerol + H(+)</text>
        <dbReference type="Rhea" id="RHEA:44316"/>
        <dbReference type="ChEBI" id="CHEBI:15377"/>
        <dbReference type="ChEBI" id="CHEBI:15378"/>
        <dbReference type="ChEBI" id="CHEBI:17754"/>
        <dbReference type="ChEBI" id="CHEBI:18262"/>
        <dbReference type="ChEBI" id="CHEBI:75539"/>
    </reaction>
</comment>
<keyword evidence="8" id="KW-0812">Transmembrane</keyword>
<evidence type="ECO:0000256" key="3">
    <source>
        <dbReference type="ARBA" id="ARBA00037797"/>
    </source>
</evidence>
<evidence type="ECO:0000256" key="7">
    <source>
        <dbReference type="ARBA" id="ARBA00049568"/>
    </source>
</evidence>
<dbReference type="Proteomes" id="UP001152320">
    <property type="component" value="Chromosome 2"/>
</dbReference>
<dbReference type="GO" id="GO:0046464">
    <property type="term" value="P:acylglycerol catabolic process"/>
    <property type="evidence" value="ECO:0007669"/>
    <property type="project" value="TreeGrafter"/>
</dbReference>
<dbReference type="SUPFAM" id="SSF53474">
    <property type="entry name" value="alpha/beta-Hydrolases"/>
    <property type="match status" value="1"/>
</dbReference>
<dbReference type="InterPro" id="IPR000073">
    <property type="entry name" value="AB_hydrolase_1"/>
</dbReference>
<dbReference type="OrthoDB" id="6431331at2759"/>
<feature type="domain" description="AB hydrolase-1" evidence="9">
    <location>
        <begin position="105"/>
        <end position="218"/>
    </location>
</feature>
<dbReference type="Pfam" id="PF00561">
    <property type="entry name" value="Abhydrolase_1"/>
    <property type="match status" value="2"/>
</dbReference>
<proteinExistence type="predicted"/>
<dbReference type="PANTHER" id="PTHR43798:SF5">
    <property type="entry name" value="MONOACYLGLYCEROL LIPASE ABHD6"/>
    <property type="match status" value="1"/>
</dbReference>
<dbReference type="PANTHER" id="PTHR43798">
    <property type="entry name" value="MONOACYLGLYCEROL LIPASE"/>
    <property type="match status" value="1"/>
</dbReference>
<comment type="catalytic activity">
    <reaction evidence="1">
        <text>Hydrolyzes glycerol monoesters of long-chain fatty acids.</text>
        <dbReference type="EC" id="3.1.1.23"/>
    </reaction>
</comment>
<dbReference type="GO" id="GO:0031966">
    <property type="term" value="C:mitochondrial membrane"/>
    <property type="evidence" value="ECO:0007669"/>
    <property type="project" value="UniProtKB-SubCell"/>
</dbReference>
<dbReference type="GO" id="GO:0005765">
    <property type="term" value="C:lysosomal membrane"/>
    <property type="evidence" value="ECO:0007669"/>
    <property type="project" value="UniProtKB-SubCell"/>
</dbReference>